<evidence type="ECO:0000313" key="4">
    <source>
        <dbReference type="EMBL" id="GGH66889.1"/>
    </source>
</evidence>
<feature type="signal peptide" evidence="3">
    <location>
        <begin position="1"/>
        <end position="25"/>
    </location>
</feature>
<feature type="compositionally biased region" description="Basic and acidic residues" evidence="1">
    <location>
        <begin position="47"/>
        <end position="58"/>
    </location>
</feature>
<keyword evidence="5" id="KW-1185">Reference proteome</keyword>
<dbReference type="NCBIfam" id="TIGR03769">
    <property type="entry name" value="P_ac_wall_RPT"/>
    <property type="match status" value="1"/>
</dbReference>
<evidence type="ECO:0008006" key="6">
    <source>
        <dbReference type="Google" id="ProtNLM"/>
    </source>
</evidence>
<feature type="chain" id="PRO_5037800905" description="Surface-anchored protein" evidence="3">
    <location>
        <begin position="26"/>
        <end position="319"/>
    </location>
</feature>
<keyword evidence="2" id="KW-0472">Membrane</keyword>
<dbReference type="Proteomes" id="UP000600171">
    <property type="component" value="Unassembled WGS sequence"/>
</dbReference>
<keyword evidence="2" id="KW-1133">Transmembrane helix</keyword>
<evidence type="ECO:0000313" key="5">
    <source>
        <dbReference type="Proteomes" id="UP000600171"/>
    </source>
</evidence>
<feature type="transmembrane region" description="Helical" evidence="2">
    <location>
        <begin position="285"/>
        <end position="304"/>
    </location>
</feature>
<dbReference type="EMBL" id="BMDC01000005">
    <property type="protein sequence ID" value="GGH66889.1"/>
    <property type="molecule type" value="Genomic_DNA"/>
</dbReference>
<gene>
    <name evidence="4" type="ORF">GCM10007359_21480</name>
</gene>
<dbReference type="RefSeq" id="WP_229723202.1">
    <property type="nucleotide sequence ID" value="NZ_BMDC01000005.1"/>
</dbReference>
<evidence type="ECO:0000256" key="3">
    <source>
        <dbReference type="SAM" id="SignalP"/>
    </source>
</evidence>
<organism evidence="4 5">
    <name type="scientific">Rothia aerolata</name>
    <dbReference type="NCBI Taxonomy" id="1812262"/>
    <lineage>
        <taxon>Bacteria</taxon>
        <taxon>Bacillati</taxon>
        <taxon>Actinomycetota</taxon>
        <taxon>Actinomycetes</taxon>
        <taxon>Micrococcales</taxon>
        <taxon>Micrococcaceae</taxon>
        <taxon>Rothia</taxon>
    </lineage>
</organism>
<keyword evidence="3" id="KW-0732">Signal</keyword>
<accession>A0A917IXD1</accession>
<evidence type="ECO:0000256" key="1">
    <source>
        <dbReference type="SAM" id="MobiDB-lite"/>
    </source>
</evidence>
<name>A0A917IXD1_9MICC</name>
<evidence type="ECO:0000256" key="2">
    <source>
        <dbReference type="SAM" id="Phobius"/>
    </source>
</evidence>
<feature type="region of interest" description="Disordered" evidence="1">
    <location>
        <begin position="29"/>
        <end position="59"/>
    </location>
</feature>
<protein>
    <recommendedName>
        <fullName evidence="6">Surface-anchored protein</fullName>
    </recommendedName>
</protein>
<comment type="caution">
    <text evidence="4">The sequence shown here is derived from an EMBL/GenBank/DDBJ whole genome shotgun (WGS) entry which is preliminary data.</text>
</comment>
<dbReference type="AlphaFoldDB" id="A0A917IXD1"/>
<dbReference type="NCBIfam" id="NF038134">
    <property type="entry name" value="choice_anch_M"/>
    <property type="match status" value="1"/>
</dbReference>
<proteinExistence type="predicted"/>
<dbReference type="InterPro" id="IPR022435">
    <property type="entry name" value="Surface-anchored_actinobac"/>
</dbReference>
<reference evidence="4 5" key="1">
    <citation type="journal article" date="2014" name="Int. J. Syst. Evol. Microbiol.">
        <title>Complete genome sequence of Corynebacterium casei LMG S-19264T (=DSM 44701T), isolated from a smear-ripened cheese.</title>
        <authorList>
            <consortium name="US DOE Joint Genome Institute (JGI-PGF)"/>
            <person name="Walter F."/>
            <person name="Albersmeier A."/>
            <person name="Kalinowski J."/>
            <person name="Ruckert C."/>
        </authorList>
    </citation>
    <scope>NUCLEOTIDE SEQUENCE [LARGE SCALE GENOMIC DNA]</scope>
    <source>
        <strain evidence="4 5">CCM 8669</strain>
    </source>
</reference>
<sequence length="319" mass="33893">MKITRTLVCAGASALLALGLPAARAEENAPAEEKALEQSLSASEPVETGHTEISHGHVDMGPTFVDGKWELMFHDDHGTEPVWRLPEDVVLKGGDSALLPKPDDPRYNFVSADAGEEVYVIPQTEAEGVVWPGWNTQDPEVLSRLDQGVTFTLDKVEGPGQFSLYLENGNFSEPEVLWSSDKSEKQDIFVEPNTHTHANWVFTEPGAYFLTVTVHADLADGSHVTDTERLQFAVGDSVSADQVFEQAAAKGPVDSAGSAGAEDDAAAASDADAAASEGGLSATTLAVLIALALLVLAALGFLLLRRGRSARSQAESELK</sequence>
<keyword evidence="2" id="KW-0812">Transmembrane</keyword>